<dbReference type="PANTHER" id="PTHR33608:SF3">
    <property type="entry name" value="SLR2013 PROTEIN"/>
    <property type="match status" value="1"/>
</dbReference>
<evidence type="ECO:0000313" key="3">
    <source>
        <dbReference type="EMBL" id="SKC47145.1"/>
    </source>
</evidence>
<name>A0A1T5J6V9_9FIRM</name>
<feature type="transmembrane region" description="Helical" evidence="1">
    <location>
        <begin position="9"/>
        <end position="28"/>
    </location>
</feature>
<dbReference type="EMBL" id="FUZT01000002">
    <property type="protein sequence ID" value="SKC47145.1"/>
    <property type="molecule type" value="Genomic_DNA"/>
</dbReference>
<gene>
    <name evidence="3" type="ORF">SAMN02194393_00966</name>
</gene>
<dbReference type="SUPFAM" id="SSF53300">
    <property type="entry name" value="vWA-like"/>
    <property type="match status" value="1"/>
</dbReference>
<dbReference type="Pfam" id="PF01882">
    <property type="entry name" value="DUF58"/>
    <property type="match status" value="1"/>
</dbReference>
<dbReference type="STRING" id="36842.SAMN02194393_00966"/>
<feature type="domain" description="DUF58" evidence="2">
    <location>
        <begin position="201"/>
        <end position="373"/>
    </location>
</feature>
<dbReference type="PANTHER" id="PTHR33608">
    <property type="entry name" value="BLL2464 PROTEIN"/>
    <property type="match status" value="1"/>
</dbReference>
<proteinExistence type="predicted"/>
<dbReference type="InterPro" id="IPR036465">
    <property type="entry name" value="vWFA_dom_sf"/>
</dbReference>
<keyword evidence="1" id="KW-0472">Membrane</keyword>
<reference evidence="3 4" key="1">
    <citation type="submission" date="2017-02" db="EMBL/GenBank/DDBJ databases">
        <authorList>
            <person name="Peterson S.W."/>
        </authorList>
    </citation>
    <scope>NUCLEOTIDE SEQUENCE [LARGE SCALE GENOMIC DNA]</scope>
    <source>
        <strain evidence="3 4">M1</strain>
    </source>
</reference>
<dbReference type="Proteomes" id="UP000190285">
    <property type="component" value="Unassembled WGS sequence"/>
</dbReference>
<keyword evidence="4" id="KW-1185">Reference proteome</keyword>
<organism evidence="3 4">
    <name type="scientific">Maledivibacter halophilus</name>
    <dbReference type="NCBI Taxonomy" id="36842"/>
    <lineage>
        <taxon>Bacteria</taxon>
        <taxon>Bacillati</taxon>
        <taxon>Bacillota</taxon>
        <taxon>Clostridia</taxon>
        <taxon>Peptostreptococcales</taxon>
        <taxon>Caminicellaceae</taxon>
        <taxon>Maledivibacter</taxon>
    </lineage>
</organism>
<keyword evidence="1" id="KW-0812">Transmembrane</keyword>
<keyword evidence="1" id="KW-1133">Transmembrane helix</keyword>
<accession>A0A1T5J6V9</accession>
<sequence>MIELILTRRFLYILTAGVVIVAASYFVGLHLMVFILYNLTCFTVLILDYFLSPSDKEFKIERIGDTKLSIYESEKMRFEIYNITGKKIYLEIKDEFPDFYFESHEKIMKGCIMPHSNKVFEYEVIPKKRGAYKFGNIHVRYKSNLKLCMKQFKLPLEREYKVYPNLKDLRKYRLAVYNSKYYKTGQKPFKLLGKGSEFESLREYVFGDEYRRINWKATAKENKPIVNQYEPEKNQHVYMMIDTGRPMSFSVRGYKKLDLAINTALLLSDIVNQNGDKSGLMIFNTEVENLIMPGKGYSHRSGLMEALYHIEHTKDTSNYEEAFYYFKRKERRRSLIFLFTDFETSEEAEDMFKTLSILSKNNIVVIMLMKDERLKKITSMTSENEHDIFNKGVALEILRERKTIIQKLNSRGIMCIECCPEELAVNAINKYLYIKNRMFF</sequence>
<dbReference type="AlphaFoldDB" id="A0A1T5J6V9"/>
<evidence type="ECO:0000259" key="2">
    <source>
        <dbReference type="Pfam" id="PF01882"/>
    </source>
</evidence>
<evidence type="ECO:0000313" key="4">
    <source>
        <dbReference type="Proteomes" id="UP000190285"/>
    </source>
</evidence>
<evidence type="ECO:0000256" key="1">
    <source>
        <dbReference type="SAM" id="Phobius"/>
    </source>
</evidence>
<dbReference type="Gene3D" id="3.40.50.410">
    <property type="entry name" value="von Willebrand factor, type A domain"/>
    <property type="match status" value="1"/>
</dbReference>
<protein>
    <submittedName>
        <fullName evidence="3">Uncharacterized conserved protein, DUF58 family, contains vWF domain</fullName>
    </submittedName>
</protein>
<dbReference type="InterPro" id="IPR002881">
    <property type="entry name" value="DUF58"/>
</dbReference>